<evidence type="ECO:0000259" key="1">
    <source>
        <dbReference type="Pfam" id="PF07992"/>
    </source>
</evidence>
<dbReference type="AlphaFoldDB" id="R1AV39"/>
<dbReference type="Pfam" id="PF07992">
    <property type="entry name" value="Pyr_redox_2"/>
    <property type="match status" value="1"/>
</dbReference>
<evidence type="ECO:0000313" key="3">
    <source>
        <dbReference type="Proteomes" id="UP000013378"/>
    </source>
</evidence>
<evidence type="ECO:0000313" key="2">
    <source>
        <dbReference type="EMBL" id="EOD00487.1"/>
    </source>
</evidence>
<proteinExistence type="predicted"/>
<dbReference type="RefSeq" id="WP_006313152.1">
    <property type="nucleotide sequence ID" value="NZ_ARZA01000162.1"/>
</dbReference>
<dbReference type="InterPro" id="IPR036188">
    <property type="entry name" value="FAD/NAD-bd_sf"/>
</dbReference>
<dbReference type="GO" id="GO:0016491">
    <property type="term" value="F:oxidoreductase activity"/>
    <property type="evidence" value="ECO:0007669"/>
    <property type="project" value="InterPro"/>
</dbReference>
<dbReference type="OrthoDB" id="25353at2"/>
<dbReference type="SUPFAM" id="SSF51905">
    <property type="entry name" value="FAD/NAD(P)-binding domain"/>
    <property type="match status" value="1"/>
</dbReference>
<feature type="domain" description="FAD/NAD(P)-binding" evidence="1">
    <location>
        <begin position="1"/>
        <end position="153"/>
    </location>
</feature>
<accession>R1AV39</accession>
<dbReference type="EMBL" id="ARZA01000162">
    <property type="protein sequence ID" value="EOD00487.1"/>
    <property type="molecule type" value="Genomic_DNA"/>
</dbReference>
<dbReference type="STRING" id="1304284.L21TH_1466"/>
<protein>
    <submittedName>
        <fullName evidence="2">FAD dependent dehydrogenase</fullName>
    </submittedName>
</protein>
<dbReference type="eggNOG" id="COG0644">
    <property type="taxonomic scope" value="Bacteria"/>
</dbReference>
<reference evidence="2 3" key="1">
    <citation type="journal article" date="2015" name="Geomicrobiol. J.">
        <title>Caldisalinibacter kiritimatiensis gen. nov., sp. nov., a moderately thermohalophilic thiosulfate-reducing bacterium from a hypersaline microbial mat.</title>
        <authorList>
            <person name="Ben Hania W."/>
            <person name="Joseph M."/>
            <person name="Fiebig A."/>
            <person name="Bunk B."/>
            <person name="Klenk H.-P."/>
            <person name="Fardeau M.-L."/>
            <person name="Spring S."/>
        </authorList>
    </citation>
    <scope>NUCLEOTIDE SEQUENCE [LARGE SCALE GENOMIC DNA]</scope>
    <source>
        <strain evidence="2 3">L21-TH-D2</strain>
    </source>
</reference>
<keyword evidence="3" id="KW-1185">Reference proteome</keyword>
<sequence length="366" mass="41806">MKVAIMGAGLSGLACAITLEQNRIYPTIFEKRNEVGDRFIYNELMLSIINRPVTDSLAYFSEKHGIYLHPVSNVSKLIVHSENEQAKITGKLGFTNARGRHKDAFEKQMAKQIKSKIIFNSKYTYEQLQREFTHVIIATGDAAYTAKVQDFQEDLTVTLKGATVVGKFDPHTTAAWLDNRLCPKGYGYLLPYSHQEANIVLAYPDYPENRKKDLNTLWDRFYNKVCTDLGQNLKIRDNFEVTRYIIGLCKYPRIGNTFFVGNCFGAILPFLGFGQYVSILTGIYAAYDLCGIGDYEKLTKPLQKNYNNSLVLRRYLEQLDNSKLDKIVKKLNGPIGNKLFSSKHYDPLKLVSYLLRPFVKNNTRKV</sequence>
<gene>
    <name evidence="2" type="ORF">L21TH_1466</name>
</gene>
<organism evidence="2 3">
    <name type="scientific">Caldisalinibacter kiritimatiensis</name>
    <dbReference type="NCBI Taxonomy" id="1304284"/>
    <lineage>
        <taxon>Bacteria</taxon>
        <taxon>Bacillati</taxon>
        <taxon>Bacillota</taxon>
        <taxon>Tissierellia</taxon>
        <taxon>Tissierellales</taxon>
        <taxon>Thermohalobacteraceae</taxon>
        <taxon>Caldisalinibacter</taxon>
    </lineage>
</organism>
<comment type="caution">
    <text evidence="2">The sequence shown here is derived from an EMBL/GenBank/DDBJ whole genome shotgun (WGS) entry which is preliminary data.</text>
</comment>
<name>R1AV39_9FIRM</name>
<dbReference type="PROSITE" id="PS51257">
    <property type="entry name" value="PROKAR_LIPOPROTEIN"/>
    <property type="match status" value="1"/>
</dbReference>
<dbReference type="Gene3D" id="3.50.50.60">
    <property type="entry name" value="FAD/NAD(P)-binding domain"/>
    <property type="match status" value="1"/>
</dbReference>
<dbReference type="Proteomes" id="UP000013378">
    <property type="component" value="Unassembled WGS sequence"/>
</dbReference>
<dbReference type="InterPro" id="IPR023753">
    <property type="entry name" value="FAD/NAD-binding_dom"/>
</dbReference>